<dbReference type="SUPFAM" id="SSF103473">
    <property type="entry name" value="MFS general substrate transporter"/>
    <property type="match status" value="1"/>
</dbReference>
<dbReference type="Pfam" id="PF07690">
    <property type="entry name" value="MFS_1"/>
    <property type="match status" value="1"/>
</dbReference>
<proteinExistence type="predicted"/>
<evidence type="ECO:0000256" key="2">
    <source>
        <dbReference type="ARBA" id="ARBA00022989"/>
    </source>
</evidence>
<dbReference type="AlphaFoldDB" id="A0A7Z0I1B7"/>
<feature type="transmembrane region" description="Helical" evidence="4">
    <location>
        <begin position="262"/>
        <end position="281"/>
    </location>
</feature>
<feature type="transmembrane region" description="Helical" evidence="4">
    <location>
        <begin position="222"/>
        <end position="242"/>
    </location>
</feature>
<dbReference type="RefSeq" id="WP_179906926.1">
    <property type="nucleotide sequence ID" value="NZ_JACBXS010000033.1"/>
</dbReference>
<feature type="transmembrane region" description="Helical" evidence="4">
    <location>
        <begin position="313"/>
        <end position="334"/>
    </location>
</feature>
<evidence type="ECO:0000259" key="5">
    <source>
        <dbReference type="PROSITE" id="PS50850"/>
    </source>
</evidence>
<dbReference type="InterPro" id="IPR036259">
    <property type="entry name" value="MFS_trans_sf"/>
</dbReference>
<sequence length="418" mass="44482">MRELSAFLRANAPWLAAGFLLTFASSFGQTFFIAVFAGEIRAAFDLSHGGWGAIYAMATTSSALVMIWAGSLTDRFRVRQIGVGVLIGLALAAGSMAWIGDLWMLVAVIFLLRLSGQGLMGHAAMVAMARWFVAARGRAVSIAGLGVAMGEAFLPITFAALLVAFDWRALWLVAACVLLAMAPVLWALLRHERTPQSFAQATGSSGMEGRMWTRGAAFRHSVFWLMVPALMGPAAWNTAFFFHQVHVAEAKGWAHLTLVSTFPFYTASSVASMLVAGWLVDRIGSTRLAAFYLLPMAAGYLVFALAGTVPLGGFGIILIGAGVGMHVTMMATYWAEVFGTRHLGAIRAMMAAFMVFGTALGPAITGMLIDLGIDFPAQCLGIGAYFVGSAGFAAVAGRRARRALHQPHGHERDPPAAE</sequence>
<evidence type="ECO:0000313" key="7">
    <source>
        <dbReference type="Proteomes" id="UP000529417"/>
    </source>
</evidence>
<dbReference type="InterPro" id="IPR011701">
    <property type="entry name" value="MFS"/>
</dbReference>
<keyword evidence="1 4" id="KW-0812">Transmembrane</keyword>
<evidence type="ECO:0000313" key="6">
    <source>
        <dbReference type="EMBL" id="NYS26130.1"/>
    </source>
</evidence>
<evidence type="ECO:0000256" key="3">
    <source>
        <dbReference type="ARBA" id="ARBA00023136"/>
    </source>
</evidence>
<reference evidence="6 7" key="1">
    <citation type="journal article" date="2000" name="Arch. Microbiol.">
        <title>Rhodobaca bogoriensis gen. nov. and sp. nov., an alkaliphilic purple nonsulfur bacterium from African Rift Valley soda lakes.</title>
        <authorList>
            <person name="Milford A.D."/>
            <person name="Achenbach L.A."/>
            <person name="Jung D.O."/>
            <person name="Madigan M.T."/>
        </authorList>
    </citation>
    <scope>NUCLEOTIDE SEQUENCE [LARGE SCALE GENOMIC DNA]</scope>
    <source>
        <strain evidence="6 7">2376</strain>
    </source>
</reference>
<feature type="transmembrane region" description="Helical" evidence="4">
    <location>
        <begin position="49"/>
        <end position="69"/>
    </location>
</feature>
<feature type="domain" description="Major facilitator superfamily (MFS) profile" evidence="5">
    <location>
        <begin position="14"/>
        <end position="401"/>
    </location>
</feature>
<feature type="transmembrane region" description="Helical" evidence="4">
    <location>
        <begin position="288"/>
        <end position="307"/>
    </location>
</feature>
<name>A0A7Z0I1B7_9RHOB</name>
<evidence type="ECO:0000256" key="1">
    <source>
        <dbReference type="ARBA" id="ARBA00022692"/>
    </source>
</evidence>
<feature type="transmembrane region" description="Helical" evidence="4">
    <location>
        <begin position="81"/>
        <end position="99"/>
    </location>
</feature>
<feature type="transmembrane region" description="Helical" evidence="4">
    <location>
        <begin position="346"/>
        <end position="369"/>
    </location>
</feature>
<organism evidence="6 7">
    <name type="scientific">Rhabdonatronobacter sediminivivens</name>
    <dbReference type="NCBI Taxonomy" id="2743469"/>
    <lineage>
        <taxon>Bacteria</taxon>
        <taxon>Pseudomonadati</taxon>
        <taxon>Pseudomonadota</taxon>
        <taxon>Alphaproteobacteria</taxon>
        <taxon>Rhodobacterales</taxon>
        <taxon>Paracoccaceae</taxon>
        <taxon>Rhabdonatronobacter</taxon>
    </lineage>
</organism>
<keyword evidence="2 4" id="KW-1133">Transmembrane helix</keyword>
<feature type="transmembrane region" description="Helical" evidence="4">
    <location>
        <begin position="139"/>
        <end position="163"/>
    </location>
</feature>
<protein>
    <submittedName>
        <fullName evidence="6">MFS transporter</fullName>
    </submittedName>
</protein>
<dbReference type="EMBL" id="JACBXS010000033">
    <property type="protein sequence ID" value="NYS26130.1"/>
    <property type="molecule type" value="Genomic_DNA"/>
</dbReference>
<dbReference type="PANTHER" id="PTHR11360">
    <property type="entry name" value="MONOCARBOXYLATE TRANSPORTER"/>
    <property type="match status" value="1"/>
</dbReference>
<accession>A0A7Z0I1B7</accession>
<dbReference type="InterPro" id="IPR050327">
    <property type="entry name" value="Proton-linked_MCT"/>
</dbReference>
<dbReference type="Proteomes" id="UP000529417">
    <property type="component" value="Unassembled WGS sequence"/>
</dbReference>
<dbReference type="PANTHER" id="PTHR11360:SF308">
    <property type="entry name" value="BLL3089 PROTEIN"/>
    <property type="match status" value="1"/>
</dbReference>
<keyword evidence="7" id="KW-1185">Reference proteome</keyword>
<feature type="transmembrane region" description="Helical" evidence="4">
    <location>
        <begin position="169"/>
        <end position="189"/>
    </location>
</feature>
<feature type="transmembrane region" description="Helical" evidence="4">
    <location>
        <begin position="12"/>
        <end position="37"/>
    </location>
</feature>
<gene>
    <name evidence="6" type="ORF">HUK65_14140</name>
</gene>
<comment type="caution">
    <text evidence="6">The sequence shown here is derived from an EMBL/GenBank/DDBJ whole genome shotgun (WGS) entry which is preliminary data.</text>
</comment>
<feature type="transmembrane region" description="Helical" evidence="4">
    <location>
        <begin position="375"/>
        <end position="396"/>
    </location>
</feature>
<dbReference type="GO" id="GO:0022857">
    <property type="term" value="F:transmembrane transporter activity"/>
    <property type="evidence" value="ECO:0007669"/>
    <property type="project" value="InterPro"/>
</dbReference>
<feature type="transmembrane region" description="Helical" evidence="4">
    <location>
        <begin position="105"/>
        <end position="127"/>
    </location>
</feature>
<keyword evidence="3 4" id="KW-0472">Membrane</keyword>
<dbReference type="InterPro" id="IPR020846">
    <property type="entry name" value="MFS_dom"/>
</dbReference>
<dbReference type="PROSITE" id="PS50850">
    <property type="entry name" value="MFS"/>
    <property type="match status" value="1"/>
</dbReference>
<evidence type="ECO:0000256" key="4">
    <source>
        <dbReference type="SAM" id="Phobius"/>
    </source>
</evidence>
<dbReference type="Gene3D" id="1.20.1250.20">
    <property type="entry name" value="MFS general substrate transporter like domains"/>
    <property type="match status" value="1"/>
</dbReference>